<dbReference type="AlphaFoldDB" id="A0A3P6IST0"/>
<proteinExistence type="predicted"/>
<sequence length="226" mass="25857">MIICYFEYFSVCARRNACCVAGEGEGGWIIKTRGSRGSEAQKQFDRTPSSSRRDGRHGHCDCCYCEMFEHSALETARAGRVPQIRERLRQKLQRRNGQEVGTKGKESASSASSCKPPAKVPVSSDAPIEVILNYINEKDNAVPRAATNKAAKRARQKLRKQEEKERLEIERKRKEELRKAKQAEALEKKKEQQAAQEAANREKALKAEEQRRKAAEVLWQQFFRLF</sequence>
<feature type="region of interest" description="Disordered" evidence="1">
    <location>
        <begin position="34"/>
        <end position="57"/>
    </location>
</feature>
<dbReference type="Proteomes" id="UP000274131">
    <property type="component" value="Unassembled WGS sequence"/>
</dbReference>
<organism evidence="2 3">
    <name type="scientific">Enterobius vermicularis</name>
    <name type="common">Human pinworm</name>
    <dbReference type="NCBI Taxonomy" id="51028"/>
    <lineage>
        <taxon>Eukaryota</taxon>
        <taxon>Metazoa</taxon>
        <taxon>Ecdysozoa</taxon>
        <taxon>Nematoda</taxon>
        <taxon>Chromadorea</taxon>
        <taxon>Rhabditida</taxon>
        <taxon>Spirurina</taxon>
        <taxon>Oxyuridomorpha</taxon>
        <taxon>Oxyuroidea</taxon>
        <taxon>Oxyuridae</taxon>
        <taxon>Enterobius</taxon>
    </lineage>
</organism>
<evidence type="ECO:0000256" key="1">
    <source>
        <dbReference type="SAM" id="MobiDB-lite"/>
    </source>
</evidence>
<dbReference type="EMBL" id="UXUI01008462">
    <property type="protein sequence ID" value="VDD91557.1"/>
    <property type="molecule type" value="Genomic_DNA"/>
</dbReference>
<dbReference type="PANTHER" id="PTHR15109">
    <property type="entry name" value="AGAP004327-PA"/>
    <property type="match status" value="1"/>
</dbReference>
<dbReference type="InterPro" id="IPR029717">
    <property type="entry name" value="FAM193"/>
</dbReference>
<reference evidence="2 3" key="1">
    <citation type="submission" date="2018-10" db="EMBL/GenBank/DDBJ databases">
        <authorList>
            <consortium name="Pathogen Informatics"/>
        </authorList>
    </citation>
    <scope>NUCLEOTIDE SEQUENCE [LARGE SCALE GENOMIC DNA]</scope>
</reference>
<evidence type="ECO:0000313" key="3">
    <source>
        <dbReference type="Proteomes" id="UP000274131"/>
    </source>
</evidence>
<feature type="region of interest" description="Disordered" evidence="1">
    <location>
        <begin position="147"/>
        <end position="207"/>
    </location>
</feature>
<evidence type="ECO:0000313" key="2">
    <source>
        <dbReference type="EMBL" id="VDD91557.1"/>
    </source>
</evidence>
<name>A0A3P6IST0_ENTVE</name>
<feature type="compositionally biased region" description="Basic and acidic residues" evidence="1">
    <location>
        <begin position="159"/>
        <end position="192"/>
    </location>
</feature>
<accession>A0A3P6IST0</accession>
<feature type="compositionally biased region" description="Polar residues" evidence="1">
    <location>
        <begin position="38"/>
        <end position="50"/>
    </location>
</feature>
<feature type="region of interest" description="Disordered" evidence="1">
    <location>
        <begin position="90"/>
        <end position="122"/>
    </location>
</feature>
<dbReference type="OrthoDB" id="10680322at2759"/>
<dbReference type="PANTHER" id="PTHR15109:SF4">
    <property type="entry name" value="FAM193 C-TERMINAL DOMAIN-CONTAINING PROTEIN"/>
    <property type="match status" value="1"/>
</dbReference>
<protein>
    <submittedName>
        <fullName evidence="2">Uncharacterized protein</fullName>
    </submittedName>
</protein>
<keyword evidence="3" id="KW-1185">Reference proteome</keyword>
<dbReference type="STRING" id="51028.A0A3P6IST0"/>
<gene>
    <name evidence="2" type="ORF">EVEC_LOCUS6308</name>
</gene>